<dbReference type="GO" id="GO:1904680">
    <property type="term" value="F:peptide transmembrane transporter activity"/>
    <property type="evidence" value="ECO:0007669"/>
    <property type="project" value="TreeGrafter"/>
</dbReference>
<organism evidence="6 7">
    <name type="scientific">Candidatus Halobonum tyrrellensis G22</name>
    <dbReference type="NCBI Taxonomy" id="1324957"/>
    <lineage>
        <taxon>Archaea</taxon>
        <taxon>Methanobacteriati</taxon>
        <taxon>Methanobacteriota</taxon>
        <taxon>Stenosarchaea group</taxon>
        <taxon>Halobacteria</taxon>
        <taxon>Halobacteriales</taxon>
        <taxon>Haloferacaceae</taxon>
        <taxon>Candidatus Halobonum</taxon>
    </lineage>
</organism>
<dbReference type="SUPFAM" id="SSF53850">
    <property type="entry name" value="Periplasmic binding protein-like II"/>
    <property type="match status" value="1"/>
</dbReference>
<dbReference type="RefSeq" id="WP_023395558.1">
    <property type="nucleotide sequence ID" value="NZ_ASGZ01000060.1"/>
</dbReference>
<dbReference type="Gene3D" id="3.10.105.10">
    <property type="entry name" value="Dipeptide-binding Protein, Domain 3"/>
    <property type="match status" value="1"/>
</dbReference>
<evidence type="ECO:0000313" key="7">
    <source>
        <dbReference type="Proteomes" id="UP000017840"/>
    </source>
</evidence>
<name>V4HHM5_9EURY</name>
<feature type="domain" description="Solute-binding protein family 5" evidence="5">
    <location>
        <begin position="122"/>
        <end position="486"/>
    </location>
</feature>
<keyword evidence="7" id="KW-1185">Reference proteome</keyword>
<keyword evidence="3" id="KW-0732">Signal</keyword>
<dbReference type="PATRIC" id="fig|1324957.4.peg.3028"/>
<reference evidence="6 7" key="1">
    <citation type="journal article" date="2013" name="Genome Announc.">
        <title>Draft Genome Sequence of 'Candidatus Halobonum tyrrellensis' Strain G22, Isolated from the Hypersaline Waters of Lake Tyrrell, Australia.</title>
        <authorList>
            <person name="Ugalde J.A."/>
            <person name="Narasingarao P."/>
            <person name="Kuo S."/>
            <person name="Podell S."/>
            <person name="Allen E.E."/>
        </authorList>
    </citation>
    <scope>NUCLEOTIDE SEQUENCE [LARGE SCALE GENOMIC DNA]</scope>
    <source>
        <strain evidence="6 7">G22</strain>
    </source>
</reference>
<evidence type="ECO:0000256" key="4">
    <source>
        <dbReference type="SAM" id="MobiDB-lite"/>
    </source>
</evidence>
<dbReference type="PANTHER" id="PTHR30290:SF9">
    <property type="entry name" value="OLIGOPEPTIDE-BINDING PROTEIN APPA"/>
    <property type="match status" value="1"/>
</dbReference>
<dbReference type="InterPro" id="IPR039424">
    <property type="entry name" value="SBP_5"/>
</dbReference>
<comment type="caution">
    <text evidence="6">The sequence shown here is derived from an EMBL/GenBank/DDBJ whole genome shotgun (WGS) entry which is preliminary data.</text>
</comment>
<dbReference type="PANTHER" id="PTHR30290">
    <property type="entry name" value="PERIPLASMIC BINDING COMPONENT OF ABC TRANSPORTER"/>
    <property type="match status" value="1"/>
</dbReference>
<feature type="compositionally biased region" description="Low complexity" evidence="4">
    <location>
        <begin position="44"/>
        <end position="58"/>
    </location>
</feature>
<dbReference type="InterPro" id="IPR030678">
    <property type="entry name" value="Peptide/Ni-bd"/>
</dbReference>
<dbReference type="CDD" id="cd00995">
    <property type="entry name" value="PBP2_NikA_DppA_OppA_like"/>
    <property type="match status" value="1"/>
</dbReference>
<comment type="similarity">
    <text evidence="1">Belongs to the bacterial solute-binding protein 5 family.</text>
</comment>
<feature type="region of interest" description="Disordered" evidence="4">
    <location>
        <begin position="39"/>
        <end position="75"/>
    </location>
</feature>
<evidence type="ECO:0000256" key="2">
    <source>
        <dbReference type="ARBA" id="ARBA00022448"/>
    </source>
</evidence>
<evidence type="ECO:0000313" key="6">
    <source>
        <dbReference type="EMBL" id="ESP87389.1"/>
    </source>
</evidence>
<dbReference type="AlphaFoldDB" id="V4HHM5"/>
<protein>
    <submittedName>
        <fullName evidence="6">ABC transporter periplasmic protein</fullName>
    </submittedName>
</protein>
<dbReference type="Gene3D" id="3.90.76.10">
    <property type="entry name" value="Dipeptide-binding Protein, Domain 1"/>
    <property type="match status" value="1"/>
</dbReference>
<dbReference type="GO" id="GO:0042597">
    <property type="term" value="C:periplasmic space"/>
    <property type="evidence" value="ECO:0007669"/>
    <property type="project" value="UniProtKB-ARBA"/>
</dbReference>
<dbReference type="GO" id="GO:0015833">
    <property type="term" value="P:peptide transport"/>
    <property type="evidence" value="ECO:0007669"/>
    <property type="project" value="TreeGrafter"/>
</dbReference>
<dbReference type="EMBL" id="ASGZ01000060">
    <property type="protein sequence ID" value="ESP87389.1"/>
    <property type="molecule type" value="Genomic_DNA"/>
</dbReference>
<dbReference type="Pfam" id="PF00496">
    <property type="entry name" value="SBP_bac_5"/>
    <property type="match status" value="1"/>
</dbReference>
<dbReference type="STRING" id="1324957.K933_14923"/>
<keyword evidence="2" id="KW-0813">Transport</keyword>
<evidence type="ECO:0000259" key="5">
    <source>
        <dbReference type="Pfam" id="PF00496"/>
    </source>
</evidence>
<dbReference type="eggNOG" id="arCOG01534">
    <property type="taxonomic scope" value="Archaea"/>
</dbReference>
<accession>V4HHM5</accession>
<dbReference type="PIRSF" id="PIRSF002741">
    <property type="entry name" value="MppA"/>
    <property type="match status" value="1"/>
</dbReference>
<evidence type="ECO:0000256" key="1">
    <source>
        <dbReference type="ARBA" id="ARBA00005695"/>
    </source>
</evidence>
<dbReference type="Proteomes" id="UP000017840">
    <property type="component" value="Unassembled WGS sequence"/>
</dbReference>
<gene>
    <name evidence="6" type="ORF">K933_14923</name>
</gene>
<evidence type="ECO:0000256" key="3">
    <source>
        <dbReference type="ARBA" id="ARBA00022729"/>
    </source>
</evidence>
<dbReference type="InterPro" id="IPR000914">
    <property type="entry name" value="SBP_5_dom"/>
</dbReference>
<proteinExistence type="inferred from homology"/>
<dbReference type="GO" id="GO:0043190">
    <property type="term" value="C:ATP-binding cassette (ABC) transporter complex"/>
    <property type="evidence" value="ECO:0007669"/>
    <property type="project" value="InterPro"/>
</dbReference>
<sequence length="566" mass="60813">MASDQISDEELSGPVVDRRTTTKLLAAAGLGGLAGCAGGGGGDATTAASETSEASSTDGNEESTDVATDTPSGDVRGGRLQAGWFTGSIDNLDPPYIGVGQYFQVAANVFSGLVTLNEDLTVRGDLANDWTVENDGATFVFDLREGVTFHDGSAFTAEDVRYTIDRTISQETPAAAKLSSLQPVDDGGVVVDGDYSVTLNFEEPLAPALIYLSRGPGRAATIVSQEAIEEMGAEQYAVEPVGTGPFEVAEHSVGSELVLDAYDDYFETDEEGTALPYLDGVTITPIPEPSSIVNALRSGDIQFANLVPLQNVSQVSDASEVDLLQAPGVNWNGLAMNQTREPFGSRQVRRGIAKLIDTEQFVETAYFGNALAAAGPINAATAWVYREDKPDDQAYAPEEGKQLLEDAGAAGASFSLLTTESDLRAAQAMRQQLNSAGLDVEIEQVTSSTYWDRTDKSNRDFDVTVIGSVGDPDPEQSLWNFYRKDGPWNYVDYQNDEVHQLLGEQRSQLDRDARAETLQELEGLLIADTPHAYLSHQDDLAAMRTEVGGFTHVPYMRNFHTVSLDE</sequence>
<dbReference type="Gene3D" id="3.40.190.10">
    <property type="entry name" value="Periplasmic binding protein-like II"/>
    <property type="match status" value="1"/>
</dbReference>
<dbReference type="OrthoDB" id="233597at2157"/>